<proteinExistence type="predicted"/>
<keyword evidence="4" id="KW-1185">Reference proteome</keyword>
<feature type="region of interest" description="Disordered" evidence="1">
    <location>
        <begin position="73"/>
        <end position="116"/>
    </location>
</feature>
<dbReference type="Gramene" id="Potri.001G322401.1.v4.1">
    <property type="protein sequence ID" value="Potri.001G322401.1.v4.1"/>
    <property type="gene ID" value="Potri.001G322401.v4.1"/>
</dbReference>
<gene>
    <name evidence="3" type="ORF">POPTR_001G322401</name>
</gene>
<dbReference type="OrthoDB" id="851328at2759"/>
<dbReference type="AlphaFoldDB" id="A0A3N7FEB3"/>
<dbReference type="SUPFAM" id="SSF55008">
    <property type="entry name" value="HMA, heavy metal-associated domain"/>
    <property type="match status" value="1"/>
</dbReference>
<feature type="region of interest" description="Disordered" evidence="1">
    <location>
        <begin position="160"/>
        <end position="195"/>
    </location>
</feature>
<dbReference type="Gene3D" id="3.30.70.100">
    <property type="match status" value="1"/>
</dbReference>
<evidence type="ECO:0000256" key="1">
    <source>
        <dbReference type="SAM" id="MobiDB-lite"/>
    </source>
</evidence>
<organism evidence="3 4">
    <name type="scientific">Populus trichocarpa</name>
    <name type="common">Western balsam poplar</name>
    <name type="synonym">Populus balsamifera subsp. trichocarpa</name>
    <dbReference type="NCBI Taxonomy" id="3694"/>
    <lineage>
        <taxon>Eukaryota</taxon>
        <taxon>Viridiplantae</taxon>
        <taxon>Streptophyta</taxon>
        <taxon>Embryophyta</taxon>
        <taxon>Tracheophyta</taxon>
        <taxon>Spermatophyta</taxon>
        <taxon>Magnoliopsida</taxon>
        <taxon>eudicotyledons</taxon>
        <taxon>Gunneridae</taxon>
        <taxon>Pentapetalae</taxon>
        <taxon>rosids</taxon>
        <taxon>fabids</taxon>
        <taxon>Malpighiales</taxon>
        <taxon>Salicaceae</taxon>
        <taxon>Saliceae</taxon>
        <taxon>Populus</taxon>
    </lineage>
</organism>
<dbReference type="PROSITE" id="PS50846">
    <property type="entry name" value="HMA_2"/>
    <property type="match status" value="1"/>
</dbReference>
<dbReference type="SMR" id="A0A3N7FEB3"/>
<evidence type="ECO:0000313" key="4">
    <source>
        <dbReference type="Proteomes" id="UP000006729"/>
    </source>
</evidence>
<evidence type="ECO:0000259" key="2">
    <source>
        <dbReference type="PROSITE" id="PS50846"/>
    </source>
</evidence>
<dbReference type="CDD" id="cd00371">
    <property type="entry name" value="HMA"/>
    <property type="match status" value="1"/>
</dbReference>
<feature type="compositionally biased region" description="Basic and acidic residues" evidence="1">
    <location>
        <begin position="73"/>
        <end position="86"/>
    </location>
</feature>
<dbReference type="InterPro" id="IPR044594">
    <property type="entry name" value="HIPP01/3/5/6"/>
</dbReference>
<sequence>MTTLKLSGFCDCEGCWRKVNDALSGIKGIKGRLTDKKKFLVAVTGAVDTEALKARLAKIRKGVKVEVIFQGDGEKKEEEKKPKEEANFNGPYDDPQPNAYFNGPYNDPQPQGLADGSGLYNDPQPYAYFNGSYNDPRLLGLADGSGLYNDPQPYTYFNGSYNDPQPLGLADGSGPYNDAEAGPSNRGGNSTEPMGEQNLEHELARYLCDYGLDYGPHFPFGKDVVPPYVYFNGSYNDPQPPGLADGSGSYNNPPPQGLVNGSGPYSYPPAQDQAHGNGPYNYHPSQDFADEISNACSIM</sequence>
<dbReference type="InterPro" id="IPR006121">
    <property type="entry name" value="HMA_dom"/>
</dbReference>
<dbReference type="EMBL" id="CM009290">
    <property type="protein sequence ID" value="RQO85611.1"/>
    <property type="molecule type" value="Genomic_DNA"/>
</dbReference>
<accession>A0A3N7FEB3</accession>
<protein>
    <recommendedName>
        <fullName evidence="2">HMA domain-containing protein</fullName>
    </recommendedName>
</protein>
<feature type="region of interest" description="Disordered" evidence="1">
    <location>
        <begin position="239"/>
        <end position="286"/>
    </location>
</feature>
<reference evidence="3 4" key="1">
    <citation type="journal article" date="2006" name="Science">
        <title>The genome of black cottonwood, Populus trichocarpa (Torr. &amp; Gray).</title>
        <authorList>
            <person name="Tuskan G.A."/>
            <person name="Difazio S."/>
            <person name="Jansson S."/>
            <person name="Bohlmann J."/>
            <person name="Grigoriev I."/>
            <person name="Hellsten U."/>
            <person name="Putnam N."/>
            <person name="Ralph S."/>
            <person name="Rombauts S."/>
            <person name="Salamov A."/>
            <person name="Schein J."/>
            <person name="Sterck L."/>
            <person name="Aerts A."/>
            <person name="Bhalerao R.R."/>
            <person name="Bhalerao R.P."/>
            <person name="Blaudez D."/>
            <person name="Boerjan W."/>
            <person name="Brun A."/>
            <person name="Brunner A."/>
            <person name="Busov V."/>
            <person name="Campbell M."/>
            <person name="Carlson J."/>
            <person name="Chalot M."/>
            <person name="Chapman J."/>
            <person name="Chen G.L."/>
            <person name="Cooper D."/>
            <person name="Coutinho P.M."/>
            <person name="Couturier J."/>
            <person name="Covert S."/>
            <person name="Cronk Q."/>
            <person name="Cunningham R."/>
            <person name="Davis J."/>
            <person name="Degroeve S."/>
            <person name="Dejardin A."/>
            <person name="Depamphilis C."/>
            <person name="Detter J."/>
            <person name="Dirks B."/>
            <person name="Dubchak I."/>
            <person name="Duplessis S."/>
            <person name="Ehlting J."/>
            <person name="Ellis B."/>
            <person name="Gendler K."/>
            <person name="Goodstein D."/>
            <person name="Gribskov M."/>
            <person name="Grimwood J."/>
            <person name="Groover A."/>
            <person name="Gunter L."/>
            <person name="Hamberger B."/>
            <person name="Heinze B."/>
            <person name="Helariutta Y."/>
            <person name="Henrissat B."/>
            <person name="Holligan D."/>
            <person name="Holt R."/>
            <person name="Huang W."/>
            <person name="Islam-Faridi N."/>
            <person name="Jones S."/>
            <person name="Jones-Rhoades M."/>
            <person name="Jorgensen R."/>
            <person name="Joshi C."/>
            <person name="Kangasjarvi J."/>
            <person name="Karlsson J."/>
            <person name="Kelleher C."/>
            <person name="Kirkpatrick R."/>
            <person name="Kirst M."/>
            <person name="Kohler A."/>
            <person name="Kalluri U."/>
            <person name="Larimer F."/>
            <person name="Leebens-Mack J."/>
            <person name="Leple J.C."/>
            <person name="Locascio P."/>
            <person name="Lou Y."/>
            <person name="Lucas S."/>
            <person name="Martin F."/>
            <person name="Montanini B."/>
            <person name="Napoli C."/>
            <person name="Nelson D.R."/>
            <person name="Nelson C."/>
            <person name="Nieminen K."/>
            <person name="Nilsson O."/>
            <person name="Pereda V."/>
            <person name="Peter G."/>
            <person name="Philippe R."/>
            <person name="Pilate G."/>
            <person name="Poliakov A."/>
            <person name="Razumovskaya J."/>
            <person name="Richardson P."/>
            <person name="Rinaldi C."/>
            <person name="Ritland K."/>
            <person name="Rouze P."/>
            <person name="Ryaboy D."/>
            <person name="Schmutz J."/>
            <person name="Schrader J."/>
            <person name="Segerman B."/>
            <person name="Shin H."/>
            <person name="Siddiqui A."/>
            <person name="Sterky F."/>
            <person name="Terry A."/>
            <person name="Tsai C.J."/>
            <person name="Uberbacher E."/>
            <person name="Unneberg P."/>
            <person name="Vahala J."/>
            <person name="Wall K."/>
            <person name="Wessler S."/>
            <person name="Yang G."/>
            <person name="Yin T."/>
            <person name="Douglas C."/>
            <person name="Marra M."/>
            <person name="Sandberg G."/>
            <person name="Van de Peer Y."/>
            <person name="Rokhsar D."/>
        </authorList>
    </citation>
    <scope>NUCLEOTIDE SEQUENCE [LARGE SCALE GENOMIC DNA]</scope>
    <source>
        <strain evidence="4">cv. Nisqually</strain>
    </source>
</reference>
<dbReference type="InterPro" id="IPR036163">
    <property type="entry name" value="HMA_dom_sf"/>
</dbReference>
<dbReference type="PANTHER" id="PTHR46413">
    <property type="entry name" value="HEAVY METAL-ASSOCIATED ISOPRENYLATED PLANT PROTEIN 6"/>
    <property type="match status" value="1"/>
</dbReference>
<evidence type="ECO:0000313" key="3">
    <source>
        <dbReference type="EMBL" id="RQO85611.1"/>
    </source>
</evidence>
<dbReference type="PANTHER" id="PTHR46413:SF1">
    <property type="entry name" value="HEAVY METAL-ASSOCIATED ISOPRENYLATED PLANT PROTEIN 6"/>
    <property type="match status" value="1"/>
</dbReference>
<dbReference type="GO" id="GO:0046872">
    <property type="term" value="F:metal ion binding"/>
    <property type="evidence" value="ECO:0007669"/>
    <property type="project" value="InterPro"/>
</dbReference>
<dbReference type="InParanoid" id="A0A3N7FEB3"/>
<feature type="domain" description="HMA" evidence="2">
    <location>
        <begin position="1"/>
        <end position="64"/>
    </location>
</feature>
<dbReference type="Proteomes" id="UP000006729">
    <property type="component" value="Chromosome 1"/>
</dbReference>
<name>A0A3N7FEB3_POPTR</name>